<evidence type="ECO:0000313" key="2">
    <source>
        <dbReference type="Proteomes" id="UP001176961"/>
    </source>
</evidence>
<evidence type="ECO:0000313" key="1">
    <source>
        <dbReference type="EMBL" id="CAJ0594999.1"/>
    </source>
</evidence>
<name>A0AA36GMU7_CYLNA</name>
<protein>
    <submittedName>
        <fullName evidence="1">Uncharacterized protein</fullName>
    </submittedName>
</protein>
<reference evidence="1" key="1">
    <citation type="submission" date="2023-07" db="EMBL/GenBank/DDBJ databases">
        <authorList>
            <consortium name="CYATHOMIX"/>
        </authorList>
    </citation>
    <scope>NUCLEOTIDE SEQUENCE</scope>
    <source>
        <strain evidence="1">N/A</strain>
    </source>
</reference>
<comment type="caution">
    <text evidence="1">The sequence shown here is derived from an EMBL/GenBank/DDBJ whole genome shotgun (WGS) entry which is preliminary data.</text>
</comment>
<proteinExistence type="predicted"/>
<organism evidence="1 2">
    <name type="scientific">Cylicocyclus nassatus</name>
    <name type="common">Nematode worm</name>
    <dbReference type="NCBI Taxonomy" id="53992"/>
    <lineage>
        <taxon>Eukaryota</taxon>
        <taxon>Metazoa</taxon>
        <taxon>Ecdysozoa</taxon>
        <taxon>Nematoda</taxon>
        <taxon>Chromadorea</taxon>
        <taxon>Rhabditida</taxon>
        <taxon>Rhabditina</taxon>
        <taxon>Rhabditomorpha</taxon>
        <taxon>Strongyloidea</taxon>
        <taxon>Strongylidae</taxon>
        <taxon>Cylicocyclus</taxon>
    </lineage>
</organism>
<dbReference type="EMBL" id="CATQJL010000112">
    <property type="protein sequence ID" value="CAJ0594999.1"/>
    <property type="molecule type" value="Genomic_DNA"/>
</dbReference>
<sequence length="108" mass="12579">MEWEWKLKGKMQRERHDARGAFPTTSLPREVLHIEMGSNGVHRYGQSRRTGLVNRKHDCHFCIGVHSTMISLIVIVCTSLSRLQKIVDSHCHFYSSQQRCCKFSKVFC</sequence>
<gene>
    <name evidence="1" type="ORF">CYNAS_LOCUS6982</name>
</gene>
<accession>A0AA36GMU7</accession>
<dbReference type="AlphaFoldDB" id="A0AA36GMU7"/>
<dbReference type="Proteomes" id="UP001176961">
    <property type="component" value="Unassembled WGS sequence"/>
</dbReference>
<keyword evidence="2" id="KW-1185">Reference proteome</keyword>